<keyword evidence="3" id="KW-1185">Reference proteome</keyword>
<evidence type="ECO:0000313" key="2">
    <source>
        <dbReference type="EMBL" id="TEW73005.1"/>
    </source>
</evidence>
<dbReference type="AlphaFoldDB" id="A0A4Y8AQE4"/>
<name>A0A4Y8AQE4_9FLAO</name>
<dbReference type="OrthoDB" id="9782395at2"/>
<dbReference type="PANTHER" id="PTHR30336">
    <property type="entry name" value="INNER MEMBRANE PROTEIN, PROBABLE PERMEASE"/>
    <property type="match status" value="1"/>
</dbReference>
<dbReference type="Proteomes" id="UP000298517">
    <property type="component" value="Unassembled WGS sequence"/>
</dbReference>
<dbReference type="EMBL" id="SNQI01000004">
    <property type="protein sequence ID" value="TEW73005.1"/>
    <property type="molecule type" value="Genomic_DNA"/>
</dbReference>
<dbReference type="Pfam" id="PF02698">
    <property type="entry name" value="DUF218"/>
    <property type="match status" value="1"/>
</dbReference>
<dbReference type="CDD" id="cd06259">
    <property type="entry name" value="YdcF-like"/>
    <property type="match status" value="1"/>
</dbReference>
<dbReference type="RefSeq" id="WP_134248708.1">
    <property type="nucleotide sequence ID" value="NZ_SNQI01000004.1"/>
</dbReference>
<dbReference type="InterPro" id="IPR003848">
    <property type="entry name" value="DUF218"/>
</dbReference>
<gene>
    <name evidence="2" type="ORF">E2488_12500</name>
</gene>
<sequence>MKNILIVLGSPNSPTGELGDLSLERLNCCKQNFKKGDLILCTGGWGKHFNISKYSHASLAKTYLIKKGIPEDVFLQFALSQNTVDDAVKVKEILKTVENCNLTIITSDFHLERVSLIFNEILKDYKKQFIAAKSTMDIDSYNQLVVHEKKAIQSIVKNGLYY</sequence>
<dbReference type="PANTHER" id="PTHR30336:SF20">
    <property type="entry name" value="DUF218 DOMAIN-CONTAINING PROTEIN"/>
    <property type="match status" value="1"/>
</dbReference>
<comment type="caution">
    <text evidence="2">The sequence shown here is derived from an EMBL/GenBank/DDBJ whole genome shotgun (WGS) entry which is preliminary data.</text>
</comment>
<evidence type="ECO:0000259" key="1">
    <source>
        <dbReference type="Pfam" id="PF02698"/>
    </source>
</evidence>
<evidence type="ECO:0000313" key="3">
    <source>
        <dbReference type="Proteomes" id="UP000298517"/>
    </source>
</evidence>
<organism evidence="2 3">
    <name type="scientific">Gramella jeungdoensis</name>
    <dbReference type="NCBI Taxonomy" id="708091"/>
    <lineage>
        <taxon>Bacteria</taxon>
        <taxon>Pseudomonadati</taxon>
        <taxon>Bacteroidota</taxon>
        <taxon>Flavobacteriia</taxon>
        <taxon>Flavobacteriales</taxon>
        <taxon>Flavobacteriaceae</taxon>
        <taxon>Christiangramia</taxon>
    </lineage>
</organism>
<feature type="domain" description="DUF218" evidence="1">
    <location>
        <begin position="5"/>
        <end position="124"/>
    </location>
</feature>
<protein>
    <submittedName>
        <fullName evidence="2">YdcF family protein</fullName>
    </submittedName>
</protein>
<dbReference type="Gene3D" id="3.40.50.620">
    <property type="entry name" value="HUPs"/>
    <property type="match status" value="1"/>
</dbReference>
<proteinExistence type="predicted"/>
<dbReference type="InterPro" id="IPR014729">
    <property type="entry name" value="Rossmann-like_a/b/a_fold"/>
</dbReference>
<accession>A0A4Y8AQE4</accession>
<dbReference type="GO" id="GO:0005886">
    <property type="term" value="C:plasma membrane"/>
    <property type="evidence" value="ECO:0007669"/>
    <property type="project" value="TreeGrafter"/>
</dbReference>
<dbReference type="InterPro" id="IPR051599">
    <property type="entry name" value="Cell_Envelope_Assoc"/>
</dbReference>
<reference evidence="2 3" key="1">
    <citation type="journal article" date="2011" name="J. Microbiol.">
        <title>Gramella jeungdoensis sp. nov., isolated from a solar saltern in Korea.</title>
        <authorList>
            <person name="Joung Y."/>
            <person name="Kim H."/>
            <person name="Jang T."/>
            <person name="Ahn T.S."/>
            <person name="Joh K."/>
        </authorList>
    </citation>
    <scope>NUCLEOTIDE SEQUENCE [LARGE SCALE GENOMIC DNA]</scope>
    <source>
        <strain evidence="2 3">KCTC 23123</strain>
    </source>
</reference>